<evidence type="ECO:0000259" key="8">
    <source>
        <dbReference type="Pfam" id="PF01975"/>
    </source>
</evidence>
<dbReference type="NCBIfam" id="NF001492">
    <property type="entry name" value="PRK00346.2-2"/>
    <property type="match status" value="1"/>
</dbReference>
<dbReference type="STRING" id="29524.SAMN02745171_01320"/>
<feature type="binding site" evidence="7">
    <location>
        <position position="13"/>
    </location>
    <ligand>
        <name>a divalent metal cation</name>
        <dbReference type="ChEBI" id="CHEBI:60240"/>
    </ligand>
</feature>
<comment type="subcellular location">
    <subcellularLocation>
        <location evidence="7">Cytoplasm</location>
    </subcellularLocation>
</comment>
<keyword evidence="3 7" id="KW-0963">Cytoplasm</keyword>
<dbReference type="GO" id="GO:0004309">
    <property type="term" value="F:exopolyphosphatase activity"/>
    <property type="evidence" value="ECO:0007669"/>
    <property type="project" value="TreeGrafter"/>
</dbReference>
<dbReference type="InterPro" id="IPR002828">
    <property type="entry name" value="SurE-like_Pase/nucleotidase"/>
</dbReference>
<gene>
    <name evidence="7" type="primary">surE</name>
    <name evidence="9" type="ORF">SAMN02745171_01320</name>
</gene>
<dbReference type="OrthoDB" id="9780815at2"/>
<dbReference type="InterPro" id="IPR030048">
    <property type="entry name" value="SurE"/>
</dbReference>
<proteinExistence type="inferred from homology"/>
<dbReference type="GO" id="GO:0008254">
    <property type="term" value="F:3'-nucleotidase activity"/>
    <property type="evidence" value="ECO:0007669"/>
    <property type="project" value="TreeGrafter"/>
</dbReference>
<feature type="binding site" evidence="7">
    <location>
        <position position="43"/>
    </location>
    <ligand>
        <name>a divalent metal cation</name>
        <dbReference type="ChEBI" id="CHEBI:60240"/>
    </ligand>
</feature>
<dbReference type="SUPFAM" id="SSF64167">
    <property type="entry name" value="SurE-like"/>
    <property type="match status" value="1"/>
</dbReference>
<accession>A0A1T4P4E3</accession>
<evidence type="ECO:0000313" key="10">
    <source>
        <dbReference type="Proteomes" id="UP000190121"/>
    </source>
</evidence>
<dbReference type="AlphaFoldDB" id="A0A1T4P4E3"/>
<keyword evidence="10" id="KW-1185">Reference proteome</keyword>
<evidence type="ECO:0000256" key="3">
    <source>
        <dbReference type="ARBA" id="ARBA00022490"/>
    </source>
</evidence>
<dbReference type="GO" id="GO:0008253">
    <property type="term" value="F:5'-nucleotidase activity"/>
    <property type="evidence" value="ECO:0007669"/>
    <property type="project" value="UniProtKB-UniRule"/>
</dbReference>
<feature type="binding site" evidence="7">
    <location>
        <position position="100"/>
    </location>
    <ligand>
        <name>a divalent metal cation</name>
        <dbReference type="ChEBI" id="CHEBI:60240"/>
    </ligand>
</feature>
<name>A0A1T4P4E3_9PORP</name>
<keyword evidence="6 7" id="KW-0378">Hydrolase</keyword>
<comment type="similarity">
    <text evidence="2 7">Belongs to the SurE nucleotidase family.</text>
</comment>
<dbReference type="EMBL" id="FUXE01000014">
    <property type="protein sequence ID" value="SJZ86319.1"/>
    <property type="molecule type" value="Genomic_DNA"/>
</dbReference>
<feature type="binding site" evidence="7">
    <location>
        <position position="12"/>
    </location>
    <ligand>
        <name>a divalent metal cation</name>
        <dbReference type="ChEBI" id="CHEBI:60240"/>
    </ligand>
</feature>
<comment type="function">
    <text evidence="7">Nucleotidase that shows phosphatase activity on nucleoside 5'-monophosphates.</text>
</comment>
<dbReference type="GO" id="GO:0000166">
    <property type="term" value="F:nucleotide binding"/>
    <property type="evidence" value="ECO:0007669"/>
    <property type="project" value="UniProtKB-KW"/>
</dbReference>
<dbReference type="InterPro" id="IPR036523">
    <property type="entry name" value="SurE-like_sf"/>
</dbReference>
<dbReference type="Gene3D" id="3.40.1210.10">
    <property type="entry name" value="Survival protein SurE-like phosphatase/nucleotidase"/>
    <property type="match status" value="1"/>
</dbReference>
<dbReference type="GO" id="GO:0046872">
    <property type="term" value="F:metal ion binding"/>
    <property type="evidence" value="ECO:0007669"/>
    <property type="project" value="UniProtKB-UniRule"/>
</dbReference>
<evidence type="ECO:0000256" key="2">
    <source>
        <dbReference type="ARBA" id="ARBA00011062"/>
    </source>
</evidence>
<sequence length="261" mass="28607">MYKKIKILVSNDDGVHAPGIAALTDALKPLGDIVVVAPDGPRSGASAQITSQVPLKLTKMREETGCTWYRSTGTPADCVKLALNLLYPDQKPDLIVSGINHGRNDGICVIYSGTIGAAMEGCIAGIPALAVSVNDHGDNAEMSYAAEYTPKVVRWMLRNPIPQHTLLSLNLPKSQPKRIEICPQAVGRFVNEFVESENARGQKVYWLSGKQVKTSNEPNTDWDLLEAGYATLTPIRIDMTDRSFLEELRKNPFNDLLSEEE</sequence>
<dbReference type="NCBIfam" id="TIGR00087">
    <property type="entry name" value="surE"/>
    <property type="match status" value="1"/>
</dbReference>
<comment type="cofactor">
    <cofactor evidence="7">
        <name>a divalent metal cation</name>
        <dbReference type="ChEBI" id="CHEBI:60240"/>
    </cofactor>
    <text evidence="7">Binds 1 divalent metal cation per subunit.</text>
</comment>
<dbReference type="RefSeq" id="WP_078737223.1">
    <property type="nucleotide sequence ID" value="NZ_FUXE01000014.1"/>
</dbReference>
<dbReference type="Proteomes" id="UP000190121">
    <property type="component" value="Unassembled WGS sequence"/>
</dbReference>
<evidence type="ECO:0000256" key="1">
    <source>
        <dbReference type="ARBA" id="ARBA00000815"/>
    </source>
</evidence>
<evidence type="ECO:0000256" key="4">
    <source>
        <dbReference type="ARBA" id="ARBA00022723"/>
    </source>
</evidence>
<evidence type="ECO:0000256" key="5">
    <source>
        <dbReference type="ARBA" id="ARBA00022741"/>
    </source>
</evidence>
<evidence type="ECO:0000313" key="9">
    <source>
        <dbReference type="EMBL" id="SJZ86319.1"/>
    </source>
</evidence>
<comment type="catalytic activity">
    <reaction evidence="1 7">
        <text>a ribonucleoside 5'-phosphate + H2O = a ribonucleoside + phosphate</text>
        <dbReference type="Rhea" id="RHEA:12484"/>
        <dbReference type="ChEBI" id="CHEBI:15377"/>
        <dbReference type="ChEBI" id="CHEBI:18254"/>
        <dbReference type="ChEBI" id="CHEBI:43474"/>
        <dbReference type="ChEBI" id="CHEBI:58043"/>
        <dbReference type="EC" id="3.1.3.5"/>
    </reaction>
</comment>
<dbReference type="PANTHER" id="PTHR30457:SF12">
    <property type="entry name" value="5'_3'-NUCLEOTIDASE SURE"/>
    <property type="match status" value="1"/>
</dbReference>
<organism evidence="9 10">
    <name type="scientific">Porphyromonas circumdentaria</name>
    <dbReference type="NCBI Taxonomy" id="29524"/>
    <lineage>
        <taxon>Bacteria</taxon>
        <taxon>Pseudomonadati</taxon>
        <taxon>Bacteroidota</taxon>
        <taxon>Bacteroidia</taxon>
        <taxon>Bacteroidales</taxon>
        <taxon>Porphyromonadaceae</taxon>
        <taxon>Porphyromonas</taxon>
    </lineage>
</organism>
<dbReference type="HAMAP" id="MF_00060">
    <property type="entry name" value="SurE"/>
    <property type="match status" value="1"/>
</dbReference>
<keyword evidence="4 7" id="KW-0479">Metal-binding</keyword>
<dbReference type="EC" id="3.1.3.5" evidence="7"/>
<feature type="domain" description="Survival protein SurE-like phosphatase/nucleotidase" evidence="8">
    <location>
        <begin position="7"/>
        <end position="186"/>
    </location>
</feature>
<dbReference type="PANTHER" id="PTHR30457">
    <property type="entry name" value="5'-NUCLEOTIDASE SURE"/>
    <property type="match status" value="1"/>
</dbReference>
<dbReference type="GO" id="GO:0005737">
    <property type="term" value="C:cytoplasm"/>
    <property type="evidence" value="ECO:0007669"/>
    <property type="project" value="UniProtKB-SubCell"/>
</dbReference>
<protein>
    <recommendedName>
        <fullName evidence="7">5'-nucleotidase SurE</fullName>
        <ecNumber evidence="7">3.1.3.5</ecNumber>
    </recommendedName>
    <alternativeName>
        <fullName evidence="7">Nucleoside 5'-monophosphate phosphohydrolase</fullName>
    </alternativeName>
</protein>
<evidence type="ECO:0000256" key="6">
    <source>
        <dbReference type="ARBA" id="ARBA00022801"/>
    </source>
</evidence>
<reference evidence="10" key="1">
    <citation type="submission" date="2017-02" db="EMBL/GenBank/DDBJ databases">
        <authorList>
            <person name="Varghese N."/>
            <person name="Submissions S."/>
        </authorList>
    </citation>
    <scope>NUCLEOTIDE SEQUENCE [LARGE SCALE GENOMIC DNA]</scope>
    <source>
        <strain evidence="10">ATCC 51356</strain>
    </source>
</reference>
<keyword evidence="5 7" id="KW-0547">Nucleotide-binding</keyword>
<dbReference type="Pfam" id="PF01975">
    <property type="entry name" value="SurE"/>
    <property type="match status" value="1"/>
</dbReference>
<evidence type="ECO:0000256" key="7">
    <source>
        <dbReference type="HAMAP-Rule" id="MF_00060"/>
    </source>
</evidence>